<dbReference type="InterPro" id="IPR014721">
    <property type="entry name" value="Ribsml_uS5_D2-typ_fold_subgr"/>
</dbReference>
<keyword evidence="5" id="KW-0378">Hydrolase</keyword>
<dbReference type="SUPFAM" id="SSF54211">
    <property type="entry name" value="Ribosomal protein S5 domain 2-like"/>
    <property type="match status" value="1"/>
</dbReference>
<sequence>MLQRLRRAERITRRPEFKKIQKFGVRTHGRFMTLLVHPNQQTLNRLGIVASRRVGNATRRNRAKRLVRELFRKNKISLGLDVVVLARREMPDIDLPSLIVDYKSALYKAAKRCR</sequence>
<reference evidence="7" key="1">
    <citation type="submission" date="2018-05" db="EMBL/GenBank/DDBJ databases">
        <authorList>
            <person name="Lanie J.A."/>
            <person name="Ng W.-L."/>
            <person name="Kazmierczak K.M."/>
            <person name="Andrzejewski T.M."/>
            <person name="Davidsen T.M."/>
            <person name="Wayne K.J."/>
            <person name="Tettelin H."/>
            <person name="Glass J.I."/>
            <person name="Rusch D."/>
            <person name="Podicherti R."/>
            <person name="Tsui H.-C.T."/>
            <person name="Winkler M.E."/>
        </authorList>
    </citation>
    <scope>NUCLEOTIDE SEQUENCE</scope>
</reference>
<dbReference type="GO" id="GO:0004526">
    <property type="term" value="F:ribonuclease P activity"/>
    <property type="evidence" value="ECO:0007669"/>
    <property type="project" value="InterPro"/>
</dbReference>
<dbReference type="InterPro" id="IPR020539">
    <property type="entry name" value="RNase_P_CS"/>
</dbReference>
<evidence type="ECO:0000256" key="3">
    <source>
        <dbReference type="ARBA" id="ARBA00022722"/>
    </source>
</evidence>
<dbReference type="PROSITE" id="PS00648">
    <property type="entry name" value="RIBONUCLEASE_P"/>
    <property type="match status" value="1"/>
</dbReference>
<dbReference type="AlphaFoldDB" id="A0A381R244"/>
<dbReference type="PANTHER" id="PTHR33992">
    <property type="entry name" value="RIBONUCLEASE P PROTEIN COMPONENT"/>
    <property type="match status" value="1"/>
</dbReference>
<dbReference type="Pfam" id="PF00825">
    <property type="entry name" value="Ribonuclease_P"/>
    <property type="match status" value="1"/>
</dbReference>
<evidence type="ECO:0000256" key="4">
    <source>
        <dbReference type="ARBA" id="ARBA00022759"/>
    </source>
</evidence>
<dbReference type="Gene3D" id="3.30.230.10">
    <property type="match status" value="1"/>
</dbReference>
<proteinExistence type="inferred from homology"/>
<protein>
    <submittedName>
        <fullName evidence="7">Uncharacterized protein</fullName>
    </submittedName>
</protein>
<evidence type="ECO:0000256" key="6">
    <source>
        <dbReference type="ARBA" id="ARBA00022884"/>
    </source>
</evidence>
<dbReference type="NCBIfam" id="TIGR00188">
    <property type="entry name" value="rnpA"/>
    <property type="match status" value="1"/>
</dbReference>
<dbReference type="GO" id="GO:0030677">
    <property type="term" value="C:ribonuclease P complex"/>
    <property type="evidence" value="ECO:0007669"/>
    <property type="project" value="TreeGrafter"/>
</dbReference>
<dbReference type="InterPro" id="IPR020568">
    <property type="entry name" value="Ribosomal_Su5_D2-typ_SF"/>
</dbReference>
<keyword evidence="4" id="KW-0255">Endonuclease</keyword>
<keyword evidence="2" id="KW-0819">tRNA processing</keyword>
<evidence type="ECO:0000256" key="1">
    <source>
        <dbReference type="ARBA" id="ARBA00002663"/>
    </source>
</evidence>
<evidence type="ECO:0000256" key="5">
    <source>
        <dbReference type="ARBA" id="ARBA00022801"/>
    </source>
</evidence>
<dbReference type="GO" id="GO:0000049">
    <property type="term" value="F:tRNA binding"/>
    <property type="evidence" value="ECO:0007669"/>
    <property type="project" value="InterPro"/>
</dbReference>
<name>A0A381R244_9ZZZZ</name>
<dbReference type="InterPro" id="IPR000100">
    <property type="entry name" value="RNase_P"/>
</dbReference>
<evidence type="ECO:0000256" key="2">
    <source>
        <dbReference type="ARBA" id="ARBA00022694"/>
    </source>
</evidence>
<dbReference type="PANTHER" id="PTHR33992:SF1">
    <property type="entry name" value="RIBONUCLEASE P PROTEIN COMPONENT"/>
    <property type="match status" value="1"/>
</dbReference>
<dbReference type="EMBL" id="UINC01001652">
    <property type="protein sequence ID" value="SUZ85805.1"/>
    <property type="molecule type" value="Genomic_DNA"/>
</dbReference>
<keyword evidence="6" id="KW-0694">RNA-binding</keyword>
<evidence type="ECO:0000313" key="7">
    <source>
        <dbReference type="EMBL" id="SUZ85805.1"/>
    </source>
</evidence>
<accession>A0A381R244</accession>
<gene>
    <name evidence="7" type="ORF">METZ01_LOCUS38659</name>
</gene>
<organism evidence="7">
    <name type="scientific">marine metagenome</name>
    <dbReference type="NCBI Taxonomy" id="408172"/>
    <lineage>
        <taxon>unclassified sequences</taxon>
        <taxon>metagenomes</taxon>
        <taxon>ecological metagenomes</taxon>
    </lineage>
</organism>
<dbReference type="GO" id="GO:0042781">
    <property type="term" value="F:3'-tRNA processing endoribonuclease activity"/>
    <property type="evidence" value="ECO:0007669"/>
    <property type="project" value="TreeGrafter"/>
</dbReference>
<comment type="function">
    <text evidence="1">RNaseP catalyzes the removal of the 5'-leader sequence from pre-tRNA to produce the mature 5'-terminus. It can also cleave other RNA substrates such as 4.5S RNA. The protein component plays an auxiliary but essential role in vivo by binding to the 5'-leader sequence and broadening the substrate specificity of the ribozyme.</text>
</comment>
<keyword evidence="3" id="KW-0540">Nuclease</keyword>
<dbReference type="HAMAP" id="MF_00227">
    <property type="entry name" value="RNase_P"/>
    <property type="match status" value="1"/>
</dbReference>